<protein>
    <recommendedName>
        <fullName evidence="1">Tail specific protease domain-containing protein</fullName>
    </recommendedName>
</protein>
<name>A0ABP7YPV0_9SPHI</name>
<gene>
    <name evidence="2" type="ORF">GCM10022216_17530</name>
</gene>
<comment type="caution">
    <text evidence="2">The sequence shown here is derived from an EMBL/GenBank/DDBJ whole genome shotgun (WGS) entry which is preliminary data.</text>
</comment>
<dbReference type="Gene3D" id="3.90.226.10">
    <property type="entry name" value="2-enoyl-CoA Hydratase, Chain A, domain 1"/>
    <property type="match status" value="1"/>
</dbReference>
<evidence type="ECO:0000313" key="2">
    <source>
        <dbReference type="EMBL" id="GAA4139443.1"/>
    </source>
</evidence>
<dbReference type="Proteomes" id="UP001500101">
    <property type="component" value="Unassembled WGS sequence"/>
</dbReference>
<dbReference type="SUPFAM" id="SSF52096">
    <property type="entry name" value="ClpP/crotonase"/>
    <property type="match status" value="1"/>
</dbReference>
<dbReference type="InterPro" id="IPR005151">
    <property type="entry name" value="Tail-specific_protease"/>
</dbReference>
<proteinExistence type="predicted"/>
<dbReference type="InterPro" id="IPR029045">
    <property type="entry name" value="ClpP/crotonase-like_dom_sf"/>
</dbReference>
<dbReference type="EMBL" id="BAAAZI010000007">
    <property type="protein sequence ID" value="GAA4139443.1"/>
    <property type="molecule type" value="Genomic_DNA"/>
</dbReference>
<organism evidence="2 3">
    <name type="scientific">Sphingobacterium kyonggiense</name>
    <dbReference type="NCBI Taxonomy" id="714075"/>
    <lineage>
        <taxon>Bacteria</taxon>
        <taxon>Pseudomonadati</taxon>
        <taxon>Bacteroidota</taxon>
        <taxon>Sphingobacteriia</taxon>
        <taxon>Sphingobacteriales</taxon>
        <taxon>Sphingobacteriaceae</taxon>
        <taxon>Sphingobacterium</taxon>
    </lineage>
</organism>
<evidence type="ECO:0000259" key="1">
    <source>
        <dbReference type="Pfam" id="PF03572"/>
    </source>
</evidence>
<feature type="domain" description="Tail specific protease" evidence="1">
    <location>
        <begin position="574"/>
        <end position="667"/>
    </location>
</feature>
<sequence length="701" mass="80293">MAFALLSGNIRYFSPTDLVDSMNLSAGWENIMREGTKIAREAKNERVLADSLIKIFKPLEPSLSVKYDQTILTSAPSLVVKDLVVGRQHRGLELYSGTNRPFRSYRTNRRSLGADMYLNYFTLMSIKVPEGKEGKPFTLKFSFKTEKNRNIKSFVKADLRQSFNLNPSDSIFIIQDSLPKDAQVFAIKFGITDDIGHLTVNSTNEIKIDGQAFSIEELTDLQTSNYKNDLVLRIMENDPKLFLEENKIGDTLNMKLSKHIEASFPLAVYADEQTTYPVSTHSYTSYPYKRNNGLSYFDLKQQEDLDVRLANVMSIWTAFHIAYVYHPFDEEQDLALLRNTLKDVLDGKTLEDYDFALNKMMHAYQDAHIFYHNESFRKEREFTAPITLIYLNDGFYIKRIHDDSLKNKLQIGDKLHEIEGKSIKEIWKKQQFYATGSEANIINRAGVFGLFSGPENSIVNFKVIDYKSKKIQEIQTIRNYKHQRYALYTALLDRQDNRMLNDSTYYFNLSENPLTDTLLNFINDPTKHIIFDVRGYLTLDSEQKGLIRKLITDTVVQNNMSSLQILSPKTKWFTEGPQVTIPENQHPKAKFYFLIAEATQSAPETFLDIIKYWKIGTLIGKHTAGANGEINIMNLPGNITPTFSGVMVKNSDGSTHHLNGISPDIEVDYTLDDVIHQRDPYILKALEIIASGKGIVPHRSK</sequence>
<dbReference type="Pfam" id="PF03572">
    <property type="entry name" value="Peptidase_S41"/>
    <property type="match status" value="1"/>
</dbReference>
<evidence type="ECO:0000313" key="3">
    <source>
        <dbReference type="Proteomes" id="UP001500101"/>
    </source>
</evidence>
<keyword evidence="3" id="KW-1185">Reference proteome</keyword>
<reference evidence="3" key="1">
    <citation type="journal article" date="2019" name="Int. J. Syst. Evol. Microbiol.">
        <title>The Global Catalogue of Microorganisms (GCM) 10K type strain sequencing project: providing services to taxonomists for standard genome sequencing and annotation.</title>
        <authorList>
            <consortium name="The Broad Institute Genomics Platform"/>
            <consortium name="The Broad Institute Genome Sequencing Center for Infectious Disease"/>
            <person name="Wu L."/>
            <person name="Ma J."/>
        </authorList>
    </citation>
    <scope>NUCLEOTIDE SEQUENCE [LARGE SCALE GENOMIC DNA]</scope>
    <source>
        <strain evidence="3">JCM 16704</strain>
    </source>
</reference>
<accession>A0ABP7YPV0</accession>